<gene>
    <name evidence="3" type="ORF">C7437_1124</name>
</gene>
<reference evidence="3 4" key="1">
    <citation type="submission" date="2018-06" db="EMBL/GenBank/DDBJ databases">
        <title>Genomic Encyclopedia of Type Strains, Phase IV (KMG-IV): sequencing the most valuable type-strain genomes for metagenomic binning, comparative biology and taxonomic classification.</title>
        <authorList>
            <person name="Goeker M."/>
        </authorList>
    </citation>
    <scope>NUCLEOTIDE SEQUENCE [LARGE SCALE GENOMIC DNA]</scope>
    <source>
        <strain evidence="3 4">DSM 5</strain>
    </source>
</reference>
<keyword evidence="1" id="KW-0175">Coiled coil</keyword>
<dbReference type="OrthoDB" id="2067664at2"/>
<feature type="domain" description="Replication initiation protein-like C-terminal" evidence="2">
    <location>
        <begin position="36"/>
        <end position="238"/>
    </location>
</feature>
<accession>A0A2W7MEE9</accession>
<evidence type="ECO:0000259" key="2">
    <source>
        <dbReference type="Pfam" id="PF02486"/>
    </source>
</evidence>
<dbReference type="InterPro" id="IPR003491">
    <property type="entry name" value="REP-like_C"/>
</dbReference>
<evidence type="ECO:0000313" key="4">
    <source>
        <dbReference type="Proteomes" id="UP000248646"/>
    </source>
</evidence>
<dbReference type="AlphaFoldDB" id="A0A2W7MEE9"/>
<evidence type="ECO:0000313" key="3">
    <source>
        <dbReference type="EMBL" id="PZX02365.1"/>
    </source>
</evidence>
<dbReference type="Proteomes" id="UP000248646">
    <property type="component" value="Unassembled WGS sequence"/>
</dbReference>
<dbReference type="Pfam" id="PF02486">
    <property type="entry name" value="Rep_trans"/>
    <property type="match status" value="1"/>
</dbReference>
<feature type="coiled-coil region" evidence="1">
    <location>
        <begin position="102"/>
        <end position="129"/>
    </location>
</feature>
<organism evidence="3 4">
    <name type="scientific">Psychrobacillus insolitus</name>
    <dbReference type="NCBI Taxonomy" id="1461"/>
    <lineage>
        <taxon>Bacteria</taxon>
        <taxon>Bacillati</taxon>
        <taxon>Bacillota</taxon>
        <taxon>Bacilli</taxon>
        <taxon>Bacillales</taxon>
        <taxon>Bacillaceae</taxon>
        <taxon>Psychrobacillus</taxon>
    </lineage>
</organism>
<name>A0A2W7MEE9_9BACI</name>
<comment type="caution">
    <text evidence="3">The sequence shown here is derived from an EMBL/GenBank/DDBJ whole genome shotgun (WGS) entry which is preliminary data.</text>
</comment>
<protein>
    <submittedName>
        <fullName evidence="3">Phage replication initiation protein</fullName>
    </submittedName>
</protein>
<dbReference type="RefSeq" id="WP_111440904.1">
    <property type="nucleotide sequence ID" value="NZ_QKZI01000012.1"/>
</dbReference>
<dbReference type="EMBL" id="QKZI01000012">
    <property type="protein sequence ID" value="PZX02365.1"/>
    <property type="molecule type" value="Genomic_DNA"/>
</dbReference>
<proteinExistence type="predicted"/>
<keyword evidence="4" id="KW-1185">Reference proteome</keyword>
<sequence>MGVHIILTGQACRQYEANKSIPNIITNTKRTLARHKFTRIDIAIDDEHDRVIVFDKFLKYSEDGNISSLWYKYSLLMEKRISDTENLGRTLYFGSKKSKLFMRVYDKKLEQIKKLKVNQEQKEELLKAQPEWTRMELVFREERANMAADYIEMQGQIGILIRGVLNQYIRFLEPNPTSKNQQKRRWDTARWWEEIIDDVSKIQLKQKKADRRIEDMQDWVVKQISPTLATILEATQGDMGWLVNVIVGGSNRLKNKHKQAIQQYMTEQKK</sequence>
<evidence type="ECO:0000256" key="1">
    <source>
        <dbReference type="SAM" id="Coils"/>
    </source>
</evidence>